<dbReference type="Pfam" id="PF02836">
    <property type="entry name" value="Glyco_hydro_2_C"/>
    <property type="match status" value="1"/>
</dbReference>
<feature type="signal peptide" evidence="4">
    <location>
        <begin position="1"/>
        <end position="26"/>
    </location>
</feature>
<keyword evidence="4" id="KW-0732">Signal</keyword>
<comment type="caution">
    <text evidence="8">The sequence shown here is derived from an EMBL/GenBank/DDBJ whole genome shotgun (WGS) entry which is preliminary data.</text>
</comment>
<dbReference type="PANTHER" id="PTHR42732:SF2">
    <property type="entry name" value="BETA-MANNOSIDASE"/>
    <property type="match status" value="1"/>
</dbReference>
<comment type="similarity">
    <text evidence="1">Belongs to the glycosyl hydrolase 2 family.</text>
</comment>
<gene>
    <name evidence="8" type="ORF">Cflav_PD5438</name>
</gene>
<evidence type="ECO:0000313" key="9">
    <source>
        <dbReference type="Proteomes" id="UP000003688"/>
    </source>
</evidence>
<dbReference type="STRING" id="320771.Cflav_PD5438"/>
<feature type="domain" description="Glycosyl hydrolases family 2 sugar binding" evidence="7">
    <location>
        <begin position="109"/>
        <end position="199"/>
    </location>
</feature>
<dbReference type="InterPro" id="IPR008979">
    <property type="entry name" value="Galactose-bd-like_sf"/>
</dbReference>
<dbReference type="Pfam" id="PF00703">
    <property type="entry name" value="Glyco_hydro_2"/>
    <property type="match status" value="1"/>
</dbReference>
<dbReference type="Proteomes" id="UP000003688">
    <property type="component" value="Unassembled WGS sequence"/>
</dbReference>
<evidence type="ECO:0000256" key="2">
    <source>
        <dbReference type="ARBA" id="ARBA00022801"/>
    </source>
</evidence>
<feature type="chain" id="PRO_5002892895" evidence="4">
    <location>
        <begin position="27"/>
        <end position="750"/>
    </location>
</feature>
<organism evidence="8 9">
    <name type="scientific">Pedosphaera parvula (strain Ellin514)</name>
    <dbReference type="NCBI Taxonomy" id="320771"/>
    <lineage>
        <taxon>Bacteria</taxon>
        <taxon>Pseudomonadati</taxon>
        <taxon>Verrucomicrobiota</taxon>
        <taxon>Pedosphaerae</taxon>
        <taxon>Pedosphaerales</taxon>
        <taxon>Pedosphaeraceae</taxon>
        <taxon>Pedosphaera</taxon>
    </lineage>
</organism>
<dbReference type="GO" id="GO:0005975">
    <property type="term" value="P:carbohydrate metabolic process"/>
    <property type="evidence" value="ECO:0007669"/>
    <property type="project" value="InterPro"/>
</dbReference>
<evidence type="ECO:0000256" key="3">
    <source>
        <dbReference type="ARBA" id="ARBA00023295"/>
    </source>
</evidence>
<dbReference type="InterPro" id="IPR006104">
    <property type="entry name" value="Glyco_hydro_2_N"/>
</dbReference>
<dbReference type="Gene3D" id="2.60.120.260">
    <property type="entry name" value="Galactose-binding domain-like"/>
    <property type="match status" value="2"/>
</dbReference>
<keyword evidence="9" id="KW-1185">Reference proteome</keyword>
<evidence type="ECO:0000259" key="7">
    <source>
        <dbReference type="Pfam" id="PF02837"/>
    </source>
</evidence>
<dbReference type="InterPro" id="IPR006103">
    <property type="entry name" value="Glyco_hydro_2_cat"/>
</dbReference>
<dbReference type="InterPro" id="IPR013783">
    <property type="entry name" value="Ig-like_fold"/>
</dbReference>
<dbReference type="SUPFAM" id="SSF51445">
    <property type="entry name" value="(Trans)glycosidases"/>
    <property type="match status" value="1"/>
</dbReference>
<evidence type="ECO:0000313" key="8">
    <source>
        <dbReference type="EMBL" id="EEF62803.1"/>
    </source>
</evidence>
<name>B9XBB8_PEDPL</name>
<protein>
    <submittedName>
        <fullName evidence="8">Glycoside hydrolase family 2 sugar binding</fullName>
    </submittedName>
</protein>
<dbReference type="Gene3D" id="2.60.40.10">
    <property type="entry name" value="Immunoglobulins"/>
    <property type="match status" value="1"/>
</dbReference>
<dbReference type="GO" id="GO:0004553">
    <property type="term" value="F:hydrolase activity, hydrolyzing O-glycosyl compounds"/>
    <property type="evidence" value="ECO:0007669"/>
    <property type="project" value="InterPro"/>
</dbReference>
<dbReference type="SUPFAM" id="SSF49303">
    <property type="entry name" value="beta-Galactosidase/glucuronidase domain"/>
    <property type="match status" value="1"/>
</dbReference>
<dbReference type="InterPro" id="IPR006102">
    <property type="entry name" value="Ig-like_GH2"/>
</dbReference>
<keyword evidence="2 8" id="KW-0378">Hydrolase</keyword>
<dbReference type="InterPro" id="IPR051913">
    <property type="entry name" value="GH2_Domain-Containing"/>
</dbReference>
<dbReference type="PROSITE" id="PS51257">
    <property type="entry name" value="PROKAR_LIPOPROTEIN"/>
    <property type="match status" value="1"/>
</dbReference>
<evidence type="ECO:0000259" key="5">
    <source>
        <dbReference type="Pfam" id="PF00703"/>
    </source>
</evidence>
<dbReference type="SUPFAM" id="SSF49785">
    <property type="entry name" value="Galactose-binding domain-like"/>
    <property type="match status" value="2"/>
</dbReference>
<dbReference type="Pfam" id="PF02837">
    <property type="entry name" value="Glyco_hydro_2_N"/>
    <property type="match status" value="1"/>
</dbReference>
<dbReference type="InterPro" id="IPR036156">
    <property type="entry name" value="Beta-gal/glucu_dom_sf"/>
</dbReference>
<sequence precursor="true">MTMKILLKAVGLTVLFGGLSCDLAQAEWKAAEGPLMTRWGKQVSPQSVLPEYPRPQMVRKEWQNLNGLWDYAIAPMDSAQPEKFDGEILVPFPVESALSGVMKGLDEKSVLWYRRTFEVPRNWQGERVLIHFGAVDWKTTVFVNGRELGTHKGGYDGFSYDVTEALKKDGKQELVVKVYDPTDGNQVRGKQTRTPKGIFYTPTSGIWQTVWLEPVPEVAIEDLKITPDLDAGALKVKVISSSKVADVQVEVVAFENDKEVVRITGALNQEMNLAIKSPKVWTPEQPFLYDLKVRILHGKSAVDEVGSYFGMRKIALQKDEKGINRIALNGKVIFQMGTLDQGFWPDGLYTAPSDEALRYDIEILKKLGFNMTRKHIKVEPERWYYWCDKLGLLVWQDMPSGDNKTPESRTEFESELARMLPGRHNHPCIVTWVVFNEGWGQYDTERLTAWVKKADPTRLVDNASGWTDKNVGDLVDMHKYPGPGCPETETNRAAVLGEFGGLGLAMKGHTWSKESWGYQGMADSKKLTQKYVSLISRAWALKEDAGLCAYVYTQTTDVETECNGLMTYDRAVMKLDAEQALAANKGETKEAQVKVVVPDAQQDKVSWKYTFEQPSADWAKSEFVDTSWKEGRAGFGTKGTPGAIVKTEWKSADIWMRRQFTLKDGKLKNAVLQVHHDEDAEIYINGVLAARLPGFTSDYEDSEISPEAMTAFRSGTNILAVHCHQTSGGQYIDVGILATPVQTTTTAKAP</sequence>
<dbReference type="InterPro" id="IPR017853">
    <property type="entry name" value="GH"/>
</dbReference>
<evidence type="ECO:0000256" key="4">
    <source>
        <dbReference type="SAM" id="SignalP"/>
    </source>
</evidence>
<dbReference type="Gene3D" id="3.20.20.80">
    <property type="entry name" value="Glycosidases"/>
    <property type="match status" value="1"/>
</dbReference>
<evidence type="ECO:0000256" key="1">
    <source>
        <dbReference type="ARBA" id="ARBA00007401"/>
    </source>
</evidence>
<accession>B9XBB8</accession>
<reference evidence="8 9" key="1">
    <citation type="journal article" date="2011" name="J. Bacteriol.">
        <title>Genome sequence of 'Pedosphaera parvula' Ellin514, an aerobic Verrucomicrobial isolate from pasture soil.</title>
        <authorList>
            <person name="Kant R."/>
            <person name="van Passel M.W."/>
            <person name="Sangwan P."/>
            <person name="Palva A."/>
            <person name="Lucas S."/>
            <person name="Copeland A."/>
            <person name="Lapidus A."/>
            <person name="Glavina Del Rio T."/>
            <person name="Dalin E."/>
            <person name="Tice H."/>
            <person name="Bruce D."/>
            <person name="Goodwin L."/>
            <person name="Pitluck S."/>
            <person name="Chertkov O."/>
            <person name="Larimer F.W."/>
            <person name="Land M.L."/>
            <person name="Hauser L."/>
            <person name="Brettin T.S."/>
            <person name="Detter J.C."/>
            <person name="Han S."/>
            <person name="de Vos W.M."/>
            <person name="Janssen P.H."/>
            <person name="Smidt H."/>
        </authorList>
    </citation>
    <scope>NUCLEOTIDE SEQUENCE [LARGE SCALE GENOMIC DNA]</scope>
    <source>
        <strain evidence="8 9">Ellin514</strain>
    </source>
</reference>
<keyword evidence="3" id="KW-0326">Glycosidase</keyword>
<proteinExistence type="inferred from homology"/>
<dbReference type="EMBL" id="ABOX02000003">
    <property type="protein sequence ID" value="EEF62803.1"/>
    <property type="molecule type" value="Genomic_DNA"/>
</dbReference>
<feature type="domain" description="Glycoside hydrolase family 2 catalytic" evidence="6">
    <location>
        <begin position="355"/>
        <end position="475"/>
    </location>
</feature>
<feature type="domain" description="Glycoside hydrolase family 2 immunoglobulin-like beta-sandwich" evidence="5">
    <location>
        <begin position="218"/>
        <end position="312"/>
    </location>
</feature>
<dbReference type="PANTHER" id="PTHR42732">
    <property type="entry name" value="BETA-GALACTOSIDASE"/>
    <property type="match status" value="1"/>
</dbReference>
<dbReference type="AlphaFoldDB" id="B9XBB8"/>
<evidence type="ECO:0000259" key="6">
    <source>
        <dbReference type="Pfam" id="PF02836"/>
    </source>
</evidence>